<feature type="compositionally biased region" description="Polar residues" evidence="1">
    <location>
        <begin position="215"/>
        <end position="226"/>
    </location>
</feature>
<feature type="compositionally biased region" description="Low complexity" evidence="1">
    <location>
        <begin position="234"/>
        <end position="246"/>
    </location>
</feature>
<comment type="caution">
    <text evidence="3">The sequence shown here is derived from an EMBL/GenBank/DDBJ whole genome shotgun (WGS) entry which is preliminary data.</text>
</comment>
<gene>
    <name evidence="3" type="ORF">K493DRAFT_334940</name>
</gene>
<reference evidence="3 4" key="1">
    <citation type="submission" date="2016-07" db="EMBL/GenBank/DDBJ databases">
        <title>Pervasive Adenine N6-methylation of Active Genes in Fungi.</title>
        <authorList>
            <consortium name="DOE Joint Genome Institute"/>
            <person name="Mondo S.J."/>
            <person name="Dannebaum R.O."/>
            <person name="Kuo R.C."/>
            <person name="Labutti K."/>
            <person name="Haridas S."/>
            <person name="Kuo A."/>
            <person name="Salamov A."/>
            <person name="Ahrendt S.R."/>
            <person name="Lipzen A."/>
            <person name="Sullivan W."/>
            <person name="Andreopoulos W.B."/>
            <person name="Clum A."/>
            <person name="Lindquist E."/>
            <person name="Daum C."/>
            <person name="Ramamoorthy G.K."/>
            <person name="Gryganskyi A."/>
            <person name="Culley D."/>
            <person name="Magnuson J.K."/>
            <person name="James T.Y."/>
            <person name="O'Malley M.A."/>
            <person name="Stajich J.E."/>
            <person name="Spatafora J.W."/>
            <person name="Visel A."/>
            <person name="Grigoriev I.V."/>
        </authorList>
    </citation>
    <scope>NUCLEOTIDE SEQUENCE [LARGE SCALE GENOMIC DNA]</scope>
    <source>
        <strain evidence="3 4">CBS 931.73</strain>
    </source>
</reference>
<evidence type="ECO:0000256" key="1">
    <source>
        <dbReference type="SAM" id="MobiDB-lite"/>
    </source>
</evidence>
<keyword evidence="4" id="KW-1185">Reference proteome</keyword>
<dbReference type="EMBL" id="MCFE01000068">
    <property type="protein sequence ID" value="ORY01565.1"/>
    <property type="molecule type" value="Genomic_DNA"/>
</dbReference>
<keyword evidence="2" id="KW-0472">Membrane</keyword>
<feature type="region of interest" description="Disordered" evidence="1">
    <location>
        <begin position="210"/>
        <end position="246"/>
    </location>
</feature>
<dbReference type="Proteomes" id="UP000193498">
    <property type="component" value="Unassembled WGS sequence"/>
</dbReference>
<name>A0A1Y1YVG7_9FUNG</name>
<organism evidence="3 4">
    <name type="scientific">Basidiobolus meristosporus CBS 931.73</name>
    <dbReference type="NCBI Taxonomy" id="1314790"/>
    <lineage>
        <taxon>Eukaryota</taxon>
        <taxon>Fungi</taxon>
        <taxon>Fungi incertae sedis</taxon>
        <taxon>Zoopagomycota</taxon>
        <taxon>Entomophthoromycotina</taxon>
        <taxon>Basidiobolomycetes</taxon>
        <taxon>Basidiobolales</taxon>
        <taxon>Basidiobolaceae</taxon>
        <taxon>Basidiobolus</taxon>
    </lineage>
</organism>
<evidence type="ECO:0000313" key="4">
    <source>
        <dbReference type="Proteomes" id="UP000193498"/>
    </source>
</evidence>
<evidence type="ECO:0000313" key="3">
    <source>
        <dbReference type="EMBL" id="ORY01565.1"/>
    </source>
</evidence>
<sequence length="426" mass="46516">MTILGKRANSKNHSILRVMARSYSQVIPSMFLSILEKYPRLLLPVSLIAGSFSFCRGDLPPFKNVTFEPIDPSNYTSPCGPQIYCLPAAGDQWISGHEYLLRWNYQYPTFLSVGFVDVKLYTEEDDYKPVQQWLNLTNSQGFLTYTRQNSTAITNLLQSGYPETQNITGKNFYFTVSTPNDKSSWVDKGPTFTIFDIRFPYIPPVALGNGPPPSAQTLAPSPSSEPNVPKMTESSPNPSLLNPPSATGGGLSGGAIAGISVGSAVAFLLLGLAVFIARRRSKNPRGRYVNEKMNTEYDGKGGSVYLRRGNTSASDVNSLSPLAGALDPPKRHSLRLTVKDAQLLAHHYRNMLTTKAWSGSSSEAQGTTYSDELLRRELAAEGRGVRMVNNAPAIVVVNDEGAISSEIMSVNPQVDEHTSVENGHSK</sequence>
<accession>A0A1Y1YVG7</accession>
<keyword evidence="2" id="KW-0812">Transmembrane</keyword>
<feature type="transmembrane region" description="Helical" evidence="2">
    <location>
        <begin position="255"/>
        <end position="277"/>
    </location>
</feature>
<dbReference type="InParanoid" id="A0A1Y1YVG7"/>
<protein>
    <submittedName>
        <fullName evidence="3">Uncharacterized protein</fullName>
    </submittedName>
</protein>
<proteinExistence type="predicted"/>
<dbReference type="AlphaFoldDB" id="A0A1Y1YVG7"/>
<evidence type="ECO:0000256" key="2">
    <source>
        <dbReference type="SAM" id="Phobius"/>
    </source>
</evidence>
<keyword evidence="2" id="KW-1133">Transmembrane helix</keyword>